<dbReference type="GO" id="GO:0006508">
    <property type="term" value="P:proteolysis"/>
    <property type="evidence" value="ECO:0007669"/>
    <property type="project" value="UniProtKB-KW"/>
</dbReference>
<dbReference type="GO" id="GO:0043171">
    <property type="term" value="P:peptide catabolic process"/>
    <property type="evidence" value="ECO:0007669"/>
    <property type="project" value="TreeGrafter"/>
</dbReference>
<comment type="similarity">
    <text evidence="3">Belongs to the peptidase M1 family.</text>
</comment>
<keyword evidence="8" id="KW-0479">Metal-binding</keyword>
<evidence type="ECO:0000256" key="4">
    <source>
        <dbReference type="ARBA" id="ARBA00012564"/>
    </source>
</evidence>
<evidence type="ECO:0000256" key="6">
    <source>
        <dbReference type="ARBA" id="ARBA00022438"/>
    </source>
</evidence>
<dbReference type="InterPro" id="IPR027268">
    <property type="entry name" value="Peptidase_M4/M1_CTD_sf"/>
</dbReference>
<keyword evidence="6" id="KW-0031">Aminopeptidase</keyword>
<gene>
    <name evidence="15" type="ORF">DI598_07475</name>
</gene>
<dbReference type="InterPro" id="IPR011989">
    <property type="entry name" value="ARM-like"/>
</dbReference>
<dbReference type="GO" id="GO:0016285">
    <property type="term" value="F:alanyl aminopeptidase activity"/>
    <property type="evidence" value="ECO:0007669"/>
    <property type="project" value="UniProtKB-EC"/>
</dbReference>
<dbReference type="Pfam" id="PF17900">
    <property type="entry name" value="Peptidase_M1_N"/>
    <property type="match status" value="1"/>
</dbReference>
<dbReference type="Gene3D" id="2.60.40.1730">
    <property type="entry name" value="tricorn interacting facor f3 domain"/>
    <property type="match status" value="1"/>
</dbReference>
<dbReference type="Pfam" id="PF13646">
    <property type="entry name" value="HEAT_2"/>
    <property type="match status" value="1"/>
</dbReference>
<dbReference type="InterPro" id="IPR045357">
    <property type="entry name" value="Aminopeptidase_N-like_N"/>
</dbReference>
<proteinExistence type="inferred from homology"/>
<dbReference type="InterPro" id="IPR042097">
    <property type="entry name" value="Aminopeptidase_N-like_N_sf"/>
</dbReference>
<comment type="caution">
    <text evidence="15">The sequence shown here is derived from an EMBL/GenBank/DDBJ whole genome shotgun (WGS) entry which is preliminary data.</text>
</comment>
<dbReference type="SUPFAM" id="SSF63737">
    <property type="entry name" value="Leukotriene A4 hydrolase N-terminal domain"/>
    <property type="match status" value="1"/>
</dbReference>
<dbReference type="GO" id="GO:0016020">
    <property type="term" value="C:membrane"/>
    <property type="evidence" value="ECO:0007669"/>
    <property type="project" value="TreeGrafter"/>
</dbReference>
<dbReference type="GO" id="GO:0008270">
    <property type="term" value="F:zinc ion binding"/>
    <property type="evidence" value="ECO:0007669"/>
    <property type="project" value="InterPro"/>
</dbReference>
<evidence type="ECO:0000256" key="5">
    <source>
        <dbReference type="ARBA" id="ARBA00015611"/>
    </source>
</evidence>
<dbReference type="GO" id="GO:0042277">
    <property type="term" value="F:peptide binding"/>
    <property type="evidence" value="ECO:0007669"/>
    <property type="project" value="TreeGrafter"/>
</dbReference>
<dbReference type="PANTHER" id="PTHR11533">
    <property type="entry name" value="PROTEASE M1 ZINC METALLOPROTEASE"/>
    <property type="match status" value="1"/>
</dbReference>
<dbReference type="PANTHER" id="PTHR11533:SF174">
    <property type="entry name" value="PUROMYCIN-SENSITIVE AMINOPEPTIDASE-RELATED"/>
    <property type="match status" value="1"/>
</dbReference>
<comment type="catalytic activity">
    <reaction evidence="1">
        <text>Release of an N-terminal amino acid, Xaa-|-Yaa- from a peptide, amide or arylamide. Xaa is preferably Ala, but may be most amino acids including Pro (slow action). When a terminal hydrophobic residue is followed by a prolyl residue, the two may be released as an intact Xaa-Pro dipeptide.</text>
        <dbReference type="EC" id="3.4.11.2"/>
    </reaction>
</comment>
<keyword evidence="11" id="KW-0482">Metalloprotease</keyword>
<evidence type="ECO:0000259" key="14">
    <source>
        <dbReference type="Pfam" id="PF17900"/>
    </source>
</evidence>
<keyword evidence="10" id="KW-0862">Zinc</keyword>
<keyword evidence="12" id="KW-0732">Signal</keyword>
<evidence type="ECO:0000256" key="12">
    <source>
        <dbReference type="SAM" id="SignalP"/>
    </source>
</evidence>
<dbReference type="CDD" id="cd09603">
    <property type="entry name" value="M1_APN_like"/>
    <property type="match status" value="1"/>
</dbReference>
<evidence type="ECO:0000256" key="8">
    <source>
        <dbReference type="ARBA" id="ARBA00022723"/>
    </source>
</evidence>
<feature type="domain" description="Aminopeptidase N-like N-terminal" evidence="14">
    <location>
        <begin position="49"/>
        <end position="239"/>
    </location>
</feature>
<dbReference type="GO" id="GO:0005615">
    <property type="term" value="C:extracellular space"/>
    <property type="evidence" value="ECO:0007669"/>
    <property type="project" value="TreeGrafter"/>
</dbReference>
<accession>A0A2W5F5L4</accession>
<feature type="signal peptide" evidence="12">
    <location>
        <begin position="1"/>
        <end position="19"/>
    </location>
</feature>
<protein>
    <recommendedName>
        <fullName evidence="5">Aminopeptidase N</fullName>
        <ecNumber evidence="4">3.4.11.2</ecNumber>
    </recommendedName>
</protein>
<dbReference type="EC" id="3.4.11.2" evidence="4"/>
<dbReference type="GO" id="GO:0070006">
    <property type="term" value="F:metalloaminopeptidase activity"/>
    <property type="evidence" value="ECO:0007669"/>
    <property type="project" value="TreeGrafter"/>
</dbReference>
<name>A0A2W5F5L4_9SPHI</name>
<reference evidence="15 16" key="1">
    <citation type="submission" date="2017-11" db="EMBL/GenBank/DDBJ databases">
        <title>Infants hospitalized years apart are colonized by the same room-sourced microbial strains.</title>
        <authorList>
            <person name="Brooks B."/>
            <person name="Olm M.R."/>
            <person name="Firek B.A."/>
            <person name="Baker R."/>
            <person name="Thomas B.C."/>
            <person name="Morowitz M.J."/>
            <person name="Banfield J.F."/>
        </authorList>
    </citation>
    <scope>NUCLEOTIDE SEQUENCE [LARGE SCALE GENOMIC DNA]</scope>
    <source>
        <strain evidence="15">S2_009_000_R2_76</strain>
    </source>
</reference>
<dbReference type="Gene3D" id="1.10.390.10">
    <property type="entry name" value="Neutral Protease Domain 2"/>
    <property type="match status" value="1"/>
</dbReference>
<evidence type="ECO:0000313" key="16">
    <source>
        <dbReference type="Proteomes" id="UP000249645"/>
    </source>
</evidence>
<keyword evidence="9" id="KW-0378">Hydrolase</keyword>
<sequence>MKKIFISFLFLGSSMMAMAQEEDVVIKSGSDGWKKIYRASATKINDLVHTKLDVTPDYKKCYLYGKEWVTLKPHFYPTDSLNLDAKGMNINEVAIIKNGKKIPLKYVYKDSLNLLITLDKTYTKNEQYTVYIDYTSKPNEFKVHGSAAITDAKGLYFINPDGKDPNKPIQLWTQGETEGSSVWFPTIDRPDQKTTDEIILTVPAKFVSLSNGKLVSSKNNSNGTRTDYWKMDLPHSPYLFFFGVGDYAVIKDKYKNKEVNYYVEHEYAPVARKIFGNTPEMMTFYSKILGIDYPWNKYSQMTARDYVSGAMENTTATLHTDALQQNARQLVDGNKYEEYVAHELFHQWFGDLVTCESWSNLTVNESFANYSETLWDTYKYGKDAGDKQNYEDMVGYLRSNSGDLDLVRFYYKDKEDMFDAVSYNKGGRILHMLRHYVGDSAFFNSLNLYLNQNKFGNGEAHQLRLAFEQVTGQDMNWFWNQWYFGSGNPDVNIKHKYDAAKGTETVTISQIQRSGKAFELPIDIDIYVNGQKTRHSVWAKKKEETYTFPVSSKPDLVNVDGDKIMLWSKKEDKNLDEYNYQFDHAGKYLDRREAIHAAFADTTGSAVADEIKKKGLSDKFYDIREKTLESYFSIPNPPFPDVVTVIEKIATNDPERKVRAAAIAVLGKFVNKKYEPLFDAGVKDSSYSVAGASLVALSKIDQPKALALLPEMRKDMRADLKDAVDGLAIYTYGDDDFDRLYDELKNINLYKGVETTFNFITFLGNVKKIDNFKKGLDLVLEKREKYAPLSQPLADNLTASLKGLLDKKQQDAISDASIKPEVEYLESKLK</sequence>
<feature type="domain" description="Peptidase M1 membrane alanine aminopeptidase" evidence="13">
    <location>
        <begin position="277"/>
        <end position="482"/>
    </location>
</feature>
<dbReference type="Gene3D" id="1.25.10.10">
    <property type="entry name" value="Leucine-rich Repeat Variant"/>
    <property type="match status" value="1"/>
</dbReference>
<evidence type="ECO:0000256" key="1">
    <source>
        <dbReference type="ARBA" id="ARBA00000098"/>
    </source>
</evidence>
<evidence type="ECO:0000256" key="10">
    <source>
        <dbReference type="ARBA" id="ARBA00022833"/>
    </source>
</evidence>
<evidence type="ECO:0000313" key="15">
    <source>
        <dbReference type="EMBL" id="PZP49574.1"/>
    </source>
</evidence>
<dbReference type="InterPro" id="IPR001930">
    <property type="entry name" value="Peptidase_M1"/>
</dbReference>
<dbReference type="InterPro" id="IPR014782">
    <property type="entry name" value="Peptidase_M1_dom"/>
</dbReference>
<dbReference type="GO" id="GO:0005737">
    <property type="term" value="C:cytoplasm"/>
    <property type="evidence" value="ECO:0007669"/>
    <property type="project" value="TreeGrafter"/>
</dbReference>
<evidence type="ECO:0000256" key="3">
    <source>
        <dbReference type="ARBA" id="ARBA00010136"/>
    </source>
</evidence>
<dbReference type="AlphaFoldDB" id="A0A2W5F5L4"/>
<keyword evidence="7" id="KW-0645">Protease</keyword>
<dbReference type="InterPro" id="IPR050344">
    <property type="entry name" value="Peptidase_M1_aminopeptidases"/>
</dbReference>
<feature type="chain" id="PRO_5016131497" description="Aminopeptidase N" evidence="12">
    <location>
        <begin position="20"/>
        <end position="830"/>
    </location>
</feature>
<evidence type="ECO:0000256" key="7">
    <source>
        <dbReference type="ARBA" id="ARBA00022670"/>
    </source>
</evidence>
<dbReference type="Pfam" id="PF01433">
    <property type="entry name" value="Peptidase_M1"/>
    <property type="match status" value="1"/>
</dbReference>
<comment type="cofactor">
    <cofactor evidence="2">
        <name>Zn(2+)</name>
        <dbReference type="ChEBI" id="CHEBI:29105"/>
    </cofactor>
</comment>
<evidence type="ECO:0000256" key="2">
    <source>
        <dbReference type="ARBA" id="ARBA00001947"/>
    </source>
</evidence>
<evidence type="ECO:0000256" key="9">
    <source>
        <dbReference type="ARBA" id="ARBA00022801"/>
    </source>
</evidence>
<dbReference type="InterPro" id="IPR016024">
    <property type="entry name" value="ARM-type_fold"/>
</dbReference>
<dbReference type="SUPFAM" id="SSF48371">
    <property type="entry name" value="ARM repeat"/>
    <property type="match status" value="1"/>
</dbReference>
<dbReference type="EMBL" id="QFOI01000105">
    <property type="protein sequence ID" value="PZP49574.1"/>
    <property type="molecule type" value="Genomic_DNA"/>
</dbReference>
<evidence type="ECO:0000259" key="13">
    <source>
        <dbReference type="Pfam" id="PF01433"/>
    </source>
</evidence>
<organism evidence="15 16">
    <name type="scientific">Pseudopedobacter saltans</name>
    <dbReference type="NCBI Taxonomy" id="151895"/>
    <lineage>
        <taxon>Bacteria</taxon>
        <taxon>Pseudomonadati</taxon>
        <taxon>Bacteroidota</taxon>
        <taxon>Sphingobacteriia</taxon>
        <taxon>Sphingobacteriales</taxon>
        <taxon>Sphingobacteriaceae</taxon>
        <taxon>Pseudopedobacter</taxon>
    </lineage>
</organism>
<evidence type="ECO:0000256" key="11">
    <source>
        <dbReference type="ARBA" id="ARBA00023049"/>
    </source>
</evidence>
<dbReference type="PRINTS" id="PR00756">
    <property type="entry name" value="ALADIPTASE"/>
</dbReference>
<dbReference type="Proteomes" id="UP000249645">
    <property type="component" value="Unassembled WGS sequence"/>
</dbReference>
<dbReference type="SUPFAM" id="SSF55486">
    <property type="entry name" value="Metalloproteases ('zincins'), catalytic domain"/>
    <property type="match status" value="1"/>
</dbReference>